<sequence>MTDPITFTNYSASEHRRAAEVLPFIDAYIAKKEQEIIEIEQMVERYEKRRLKEERAYQSMSAFRRMLSGKKPVHHLAVEHIHFVRKPMEKVRALKLEIENVRVIQNSSAPTDMVTVPFELANDLL</sequence>
<dbReference type="AlphaFoldDB" id="A0A1I2BAM7"/>
<reference evidence="3" key="1">
    <citation type="submission" date="2016-10" db="EMBL/GenBank/DDBJ databases">
        <authorList>
            <person name="Varghese N."/>
            <person name="Submissions S."/>
        </authorList>
    </citation>
    <scope>NUCLEOTIDE SEQUENCE [LARGE SCALE GENOMIC DNA]</scope>
    <source>
        <strain evidence="3">CGMCC 1.10223</strain>
    </source>
</reference>
<keyword evidence="1" id="KW-0175">Coiled coil</keyword>
<feature type="coiled-coil region" evidence="1">
    <location>
        <begin position="29"/>
        <end position="56"/>
    </location>
</feature>
<protein>
    <submittedName>
        <fullName evidence="2">Uncharacterized protein</fullName>
    </submittedName>
</protein>
<dbReference type="EMBL" id="FONN01000003">
    <property type="protein sequence ID" value="SFE53214.1"/>
    <property type="molecule type" value="Genomic_DNA"/>
</dbReference>
<dbReference type="OrthoDB" id="2887638at2"/>
<proteinExistence type="predicted"/>
<evidence type="ECO:0000256" key="1">
    <source>
        <dbReference type="SAM" id="Coils"/>
    </source>
</evidence>
<name>A0A1I2BAM7_9BACL</name>
<dbReference type="RefSeq" id="WP_046228669.1">
    <property type="nucleotide sequence ID" value="NZ_FONN01000003.1"/>
</dbReference>
<evidence type="ECO:0000313" key="2">
    <source>
        <dbReference type="EMBL" id="SFE53214.1"/>
    </source>
</evidence>
<dbReference type="Proteomes" id="UP000183410">
    <property type="component" value="Unassembled WGS sequence"/>
</dbReference>
<keyword evidence="3" id="KW-1185">Reference proteome</keyword>
<accession>A0A1I2BAM7</accession>
<evidence type="ECO:0000313" key="3">
    <source>
        <dbReference type="Proteomes" id="UP000183410"/>
    </source>
</evidence>
<organism evidence="2 3">
    <name type="scientific">Paenibacillus algorifonticola</name>
    <dbReference type="NCBI Taxonomy" id="684063"/>
    <lineage>
        <taxon>Bacteria</taxon>
        <taxon>Bacillati</taxon>
        <taxon>Bacillota</taxon>
        <taxon>Bacilli</taxon>
        <taxon>Bacillales</taxon>
        <taxon>Paenibacillaceae</taxon>
        <taxon>Paenibacillus</taxon>
    </lineage>
</organism>
<gene>
    <name evidence="2" type="ORF">SAMN04487969_103249</name>
</gene>